<dbReference type="Pfam" id="PF10685">
    <property type="entry name" value="KGG"/>
    <property type="match status" value="1"/>
</dbReference>
<organism evidence="2 3">
    <name type="scientific">Paracidovorax valerianellae</name>
    <dbReference type="NCBI Taxonomy" id="187868"/>
    <lineage>
        <taxon>Bacteria</taxon>
        <taxon>Pseudomonadati</taxon>
        <taxon>Pseudomonadota</taxon>
        <taxon>Betaproteobacteria</taxon>
        <taxon>Burkholderiales</taxon>
        <taxon>Comamonadaceae</taxon>
        <taxon>Paracidovorax</taxon>
    </lineage>
</organism>
<dbReference type="STRING" id="187868.SAMN05192589_101287"/>
<reference evidence="2 3" key="1">
    <citation type="submission" date="2016-10" db="EMBL/GenBank/DDBJ databases">
        <authorList>
            <person name="de Groot N.N."/>
        </authorList>
    </citation>
    <scope>NUCLEOTIDE SEQUENCE [LARGE SCALE GENOMIC DNA]</scope>
    <source>
        <strain evidence="2 3">DSM 16619</strain>
    </source>
</reference>
<feature type="compositionally biased region" description="Basic and acidic residues" evidence="1">
    <location>
        <begin position="44"/>
        <end position="54"/>
    </location>
</feature>
<dbReference type="Proteomes" id="UP000198781">
    <property type="component" value="Unassembled WGS sequence"/>
</dbReference>
<dbReference type="InterPro" id="IPR019626">
    <property type="entry name" value="Stress-induced_KGG_rpt"/>
</dbReference>
<evidence type="ECO:0000313" key="2">
    <source>
        <dbReference type="EMBL" id="SDC12133.1"/>
    </source>
</evidence>
<evidence type="ECO:0000313" key="3">
    <source>
        <dbReference type="Proteomes" id="UP000198781"/>
    </source>
</evidence>
<proteinExistence type="predicted"/>
<dbReference type="AlphaFoldDB" id="A0A1G6J0P4"/>
<dbReference type="OrthoDB" id="9814245at2"/>
<dbReference type="EMBL" id="FMZC01000001">
    <property type="protein sequence ID" value="SDC12133.1"/>
    <property type="molecule type" value="Genomic_DNA"/>
</dbReference>
<name>A0A1G6J0P4_9BURK</name>
<feature type="region of interest" description="Disordered" evidence="1">
    <location>
        <begin position="1"/>
        <end position="94"/>
    </location>
</feature>
<accession>A0A1G6J0P4</accession>
<gene>
    <name evidence="2" type="ORF">SAMN05192589_101287</name>
</gene>
<sequence>MANQANQADPSNAPRRSRGFAAMDPEKQRAISSKGGQAAHQKGTAHEFTSEEARAAGAKSHGSRNAARTGGGASTRGGSSEQHAAAGSQSHMGR</sequence>
<feature type="compositionally biased region" description="Polar residues" evidence="1">
    <location>
        <begin position="1"/>
        <end position="10"/>
    </location>
</feature>
<keyword evidence="3" id="KW-1185">Reference proteome</keyword>
<evidence type="ECO:0000256" key="1">
    <source>
        <dbReference type="SAM" id="MobiDB-lite"/>
    </source>
</evidence>
<protein>
    <submittedName>
        <fullName evidence="2">Stress-induced acidophilic repeat motif-containing protein</fullName>
    </submittedName>
</protein>